<comment type="similarity">
    <text evidence="7">Belongs to the CrgA family.</text>
</comment>
<feature type="region of interest" description="Disordered" evidence="8">
    <location>
        <begin position="1"/>
        <end position="21"/>
    </location>
</feature>
<evidence type="ECO:0000313" key="9">
    <source>
        <dbReference type="EMBL" id="RJK94719.1"/>
    </source>
</evidence>
<accession>A0A3A3YVD0</accession>
<dbReference type="GO" id="GO:0005886">
    <property type="term" value="C:plasma membrane"/>
    <property type="evidence" value="ECO:0007669"/>
    <property type="project" value="UniProtKB-SubCell"/>
</dbReference>
<dbReference type="AlphaFoldDB" id="A0A3A3YVD0"/>
<evidence type="ECO:0000313" key="10">
    <source>
        <dbReference type="Proteomes" id="UP000265614"/>
    </source>
</evidence>
<keyword evidence="4 7" id="KW-1133">Transmembrane helix</keyword>
<dbReference type="Proteomes" id="UP000265614">
    <property type="component" value="Unassembled WGS sequence"/>
</dbReference>
<evidence type="ECO:0000256" key="1">
    <source>
        <dbReference type="ARBA" id="ARBA00022475"/>
    </source>
</evidence>
<evidence type="ECO:0000256" key="5">
    <source>
        <dbReference type="ARBA" id="ARBA00023136"/>
    </source>
</evidence>
<dbReference type="OrthoDB" id="5189646at2"/>
<protein>
    <recommendedName>
        <fullName evidence="7">Cell division protein CrgA</fullName>
    </recommendedName>
</protein>
<evidence type="ECO:0000256" key="8">
    <source>
        <dbReference type="SAM" id="MobiDB-lite"/>
    </source>
</evidence>
<comment type="caution">
    <text evidence="9">The sequence shown here is derived from an EMBL/GenBank/DDBJ whole genome shotgun (WGS) entry which is preliminary data.</text>
</comment>
<keyword evidence="1 7" id="KW-1003">Cell membrane</keyword>
<dbReference type="EMBL" id="QZEZ01000006">
    <property type="protein sequence ID" value="RJK94719.1"/>
    <property type="molecule type" value="Genomic_DNA"/>
</dbReference>
<dbReference type="Pfam" id="PF06781">
    <property type="entry name" value="CrgA"/>
    <property type="match status" value="1"/>
</dbReference>
<name>A0A3A3YVD0_9ACTN</name>
<evidence type="ECO:0000256" key="2">
    <source>
        <dbReference type="ARBA" id="ARBA00022618"/>
    </source>
</evidence>
<reference evidence="9 10" key="1">
    <citation type="submission" date="2018-09" db="EMBL/GenBank/DDBJ databases">
        <title>YIM 75000 draft genome.</title>
        <authorList>
            <person name="Tang S."/>
            <person name="Feng Y."/>
        </authorList>
    </citation>
    <scope>NUCLEOTIDE SEQUENCE [LARGE SCALE GENOMIC DNA]</scope>
    <source>
        <strain evidence="9 10">YIM 75000</strain>
    </source>
</reference>
<evidence type="ECO:0000256" key="7">
    <source>
        <dbReference type="HAMAP-Rule" id="MF_00631"/>
    </source>
</evidence>
<comment type="function">
    <text evidence="7">Involved in cell division.</text>
</comment>
<organism evidence="9 10">
    <name type="scientific">Vallicoccus soli</name>
    <dbReference type="NCBI Taxonomy" id="2339232"/>
    <lineage>
        <taxon>Bacteria</taxon>
        <taxon>Bacillati</taxon>
        <taxon>Actinomycetota</taxon>
        <taxon>Actinomycetes</taxon>
        <taxon>Motilibacterales</taxon>
        <taxon>Vallicoccaceae</taxon>
        <taxon>Vallicoccus</taxon>
    </lineage>
</organism>
<feature type="transmembrane region" description="Helical" evidence="7">
    <location>
        <begin position="61"/>
        <end position="81"/>
    </location>
</feature>
<keyword evidence="5 7" id="KW-0472">Membrane</keyword>
<gene>
    <name evidence="7" type="primary">crgA</name>
    <name evidence="9" type="ORF">D5H78_12810</name>
</gene>
<evidence type="ECO:0000256" key="6">
    <source>
        <dbReference type="ARBA" id="ARBA00023306"/>
    </source>
</evidence>
<keyword evidence="3 7" id="KW-0812">Transmembrane</keyword>
<comment type="subcellular location">
    <subcellularLocation>
        <location evidence="7">Cell membrane</location>
        <topology evidence="7">Multi-pass membrane protein</topology>
    </subcellularLocation>
</comment>
<dbReference type="InterPro" id="IPR009619">
    <property type="entry name" value="CrgA"/>
</dbReference>
<keyword evidence="10" id="KW-1185">Reference proteome</keyword>
<dbReference type="HAMAP" id="MF_00631">
    <property type="entry name" value="CrgA"/>
    <property type="match status" value="1"/>
</dbReference>
<evidence type="ECO:0000256" key="4">
    <source>
        <dbReference type="ARBA" id="ARBA00022989"/>
    </source>
</evidence>
<sequence length="82" mass="9084">MPRSPQRRKSAYTPPPAKAPVSVTSPAWVPALMVALFVIGLLWIVTYYVTSTEYPIPGIDVWNMLIGFGFVIAGFVVSTQWK</sequence>
<feature type="compositionally biased region" description="Basic residues" evidence="8">
    <location>
        <begin position="1"/>
        <end position="10"/>
    </location>
</feature>
<evidence type="ECO:0000256" key="3">
    <source>
        <dbReference type="ARBA" id="ARBA00022692"/>
    </source>
</evidence>
<proteinExistence type="inferred from homology"/>
<feature type="transmembrane region" description="Helical" evidence="7">
    <location>
        <begin position="27"/>
        <end position="49"/>
    </location>
</feature>
<dbReference type="GO" id="GO:0051301">
    <property type="term" value="P:cell division"/>
    <property type="evidence" value="ECO:0007669"/>
    <property type="project" value="UniProtKB-UniRule"/>
</dbReference>
<keyword evidence="2 7" id="KW-0132">Cell division</keyword>
<dbReference type="RefSeq" id="WP_119950901.1">
    <property type="nucleotide sequence ID" value="NZ_QZEZ01000006.1"/>
</dbReference>
<keyword evidence="6 7" id="KW-0131">Cell cycle</keyword>